<organism evidence="2 3">
    <name type="scientific">Deinococcus aerius</name>
    <dbReference type="NCBI Taxonomy" id="200253"/>
    <lineage>
        <taxon>Bacteria</taxon>
        <taxon>Thermotogati</taxon>
        <taxon>Deinococcota</taxon>
        <taxon>Deinococci</taxon>
        <taxon>Deinococcales</taxon>
        <taxon>Deinococcaceae</taxon>
        <taxon>Deinococcus</taxon>
    </lineage>
</organism>
<dbReference type="OrthoDB" id="71022at2"/>
<dbReference type="Proteomes" id="UP000236569">
    <property type="component" value="Unassembled WGS sequence"/>
</dbReference>
<comment type="caution">
    <text evidence="2">The sequence shown here is derived from an EMBL/GenBank/DDBJ whole genome shotgun (WGS) entry which is preliminary data.</text>
</comment>
<reference evidence="3" key="1">
    <citation type="submission" date="2018-01" db="EMBL/GenBank/DDBJ databases">
        <title>Draft Genome Sequence of the Radioresistant Bacterium Deinococcus aerius TR0125, Isolated from the Higher Atmosphere above Japan.</title>
        <authorList>
            <person name="Satoh K."/>
            <person name="Arai H."/>
            <person name="Sanzen T."/>
            <person name="Kawaguchi Y."/>
            <person name="Hayashi H."/>
            <person name="Yokobori S."/>
            <person name="Yamagishi A."/>
            <person name="Oono Y."/>
            <person name="Narumi I."/>
        </authorList>
    </citation>
    <scope>NUCLEOTIDE SEQUENCE [LARGE SCALE GENOMIC DNA]</scope>
    <source>
        <strain evidence="3">TR0125</strain>
    </source>
</reference>
<dbReference type="RefSeq" id="WP_103128827.1">
    <property type="nucleotide sequence ID" value="NZ_BFAG01000004.1"/>
</dbReference>
<dbReference type="AlphaFoldDB" id="A0A2I9DGX9"/>
<protein>
    <submittedName>
        <fullName evidence="2">Uncharacterized protein</fullName>
    </submittedName>
</protein>
<proteinExistence type="predicted"/>
<evidence type="ECO:0000256" key="1">
    <source>
        <dbReference type="SAM" id="MobiDB-lite"/>
    </source>
</evidence>
<accession>A0A2I9DGX9</accession>
<gene>
    <name evidence="2" type="ORF">DAERI_040158</name>
</gene>
<evidence type="ECO:0000313" key="2">
    <source>
        <dbReference type="EMBL" id="GBF05398.1"/>
    </source>
</evidence>
<keyword evidence="3" id="KW-1185">Reference proteome</keyword>
<feature type="compositionally biased region" description="Polar residues" evidence="1">
    <location>
        <begin position="16"/>
        <end position="39"/>
    </location>
</feature>
<feature type="compositionally biased region" description="Polar residues" evidence="1">
    <location>
        <begin position="56"/>
        <end position="65"/>
    </location>
</feature>
<evidence type="ECO:0000313" key="3">
    <source>
        <dbReference type="Proteomes" id="UP000236569"/>
    </source>
</evidence>
<dbReference type="EMBL" id="BFAG01000004">
    <property type="protein sequence ID" value="GBF05398.1"/>
    <property type="molecule type" value="Genomic_DNA"/>
</dbReference>
<name>A0A2I9DGX9_9DEIO</name>
<sequence>MTGRRDDEQTDLPLPQRSTDSESATKYPTPQGHTVQDSPGNPDLTLEGDSRVDDQGNMNTTDRQD</sequence>
<feature type="region of interest" description="Disordered" evidence="1">
    <location>
        <begin position="1"/>
        <end position="65"/>
    </location>
</feature>